<reference evidence="2" key="1">
    <citation type="submission" date="2020-10" db="EMBL/GenBank/DDBJ databases">
        <authorList>
            <person name="Gilroy R."/>
        </authorList>
    </citation>
    <scope>NUCLEOTIDE SEQUENCE</scope>
    <source>
        <strain evidence="2">ChiHjej10B9-9673</strain>
    </source>
</reference>
<feature type="transmembrane region" description="Helical" evidence="1">
    <location>
        <begin position="176"/>
        <end position="200"/>
    </location>
</feature>
<reference evidence="2" key="2">
    <citation type="journal article" date="2021" name="PeerJ">
        <title>Extensive microbial diversity within the chicken gut microbiome revealed by metagenomics and culture.</title>
        <authorList>
            <person name="Gilroy R."/>
            <person name="Ravi A."/>
            <person name="Getino M."/>
            <person name="Pursley I."/>
            <person name="Horton D.L."/>
            <person name="Alikhan N.F."/>
            <person name="Baker D."/>
            <person name="Gharbi K."/>
            <person name="Hall N."/>
            <person name="Watson M."/>
            <person name="Adriaenssens E.M."/>
            <person name="Foster-Nyarko E."/>
            <person name="Jarju S."/>
            <person name="Secka A."/>
            <person name="Antonio M."/>
            <person name="Oren A."/>
            <person name="Chaudhuri R.R."/>
            <person name="La Ragione R."/>
            <person name="Hildebrand F."/>
            <person name="Pallen M.J."/>
        </authorList>
    </citation>
    <scope>NUCLEOTIDE SEQUENCE</scope>
    <source>
        <strain evidence="2">ChiHjej10B9-9673</strain>
    </source>
</reference>
<name>A0A9D1FD31_9FIRM</name>
<evidence type="ECO:0000313" key="2">
    <source>
        <dbReference type="EMBL" id="HIS66887.1"/>
    </source>
</evidence>
<sequence length="212" mass="22476">MKRLAHRAAAWYRADSVRALRLRLGLSFAANALYALINAVYGFLNHSYWFGTLAVYYICLALMRALAGTGTAVKNGWRLCRACGALLCALNVVLAGVVVLTLKDGHAFSYAGNLIYAMAAYAFYALISAAVQLARSRRGASSALLTSRAISLAAALVSMLSLEIALLARFGSETEIVTFVIPTGAGILLLNTALGAALIVRASREKQSGKAL</sequence>
<dbReference type="Proteomes" id="UP000824001">
    <property type="component" value="Unassembled WGS sequence"/>
</dbReference>
<comment type="caution">
    <text evidence="2">The sequence shown here is derived from an EMBL/GenBank/DDBJ whole genome shotgun (WGS) entry which is preliminary data.</text>
</comment>
<dbReference type="EMBL" id="DVJK01000136">
    <property type="protein sequence ID" value="HIS66887.1"/>
    <property type="molecule type" value="Genomic_DNA"/>
</dbReference>
<protein>
    <submittedName>
        <fullName evidence="2">Uncharacterized protein</fullName>
    </submittedName>
</protein>
<feature type="transmembrane region" description="Helical" evidence="1">
    <location>
        <begin position="20"/>
        <end position="41"/>
    </location>
</feature>
<evidence type="ECO:0000256" key="1">
    <source>
        <dbReference type="SAM" id="Phobius"/>
    </source>
</evidence>
<keyword evidence="1" id="KW-0812">Transmembrane</keyword>
<organism evidence="2 3">
    <name type="scientific">Candidatus Scatomorpha merdipullorum</name>
    <dbReference type="NCBI Taxonomy" id="2840927"/>
    <lineage>
        <taxon>Bacteria</taxon>
        <taxon>Bacillati</taxon>
        <taxon>Bacillota</taxon>
        <taxon>Clostridia</taxon>
        <taxon>Eubacteriales</taxon>
        <taxon>Candidatus Scatomorpha</taxon>
    </lineage>
</organism>
<accession>A0A9D1FD31</accession>
<gene>
    <name evidence="2" type="ORF">IAC18_04920</name>
</gene>
<evidence type="ECO:0000313" key="3">
    <source>
        <dbReference type="Proteomes" id="UP000824001"/>
    </source>
</evidence>
<feature type="transmembrane region" description="Helical" evidence="1">
    <location>
        <begin position="79"/>
        <end position="102"/>
    </location>
</feature>
<keyword evidence="1" id="KW-1133">Transmembrane helix</keyword>
<proteinExistence type="predicted"/>
<feature type="transmembrane region" description="Helical" evidence="1">
    <location>
        <begin position="145"/>
        <end position="170"/>
    </location>
</feature>
<feature type="transmembrane region" description="Helical" evidence="1">
    <location>
        <begin position="114"/>
        <end position="133"/>
    </location>
</feature>
<keyword evidence="1" id="KW-0472">Membrane</keyword>
<feature type="transmembrane region" description="Helical" evidence="1">
    <location>
        <begin position="47"/>
        <end position="67"/>
    </location>
</feature>
<dbReference type="AlphaFoldDB" id="A0A9D1FD31"/>